<evidence type="ECO:0000313" key="2">
    <source>
        <dbReference type="Proteomes" id="UP000690515"/>
    </source>
</evidence>
<dbReference type="EMBL" id="JAGSOY010000078">
    <property type="protein sequence ID" value="MBU2713414.1"/>
    <property type="molecule type" value="Genomic_DNA"/>
</dbReference>
<keyword evidence="2" id="KW-1185">Reference proteome</keyword>
<accession>A0ABS5ZHF7</accession>
<protein>
    <submittedName>
        <fullName evidence="1">Uncharacterized protein</fullName>
    </submittedName>
</protein>
<dbReference type="SUPFAM" id="SSF53850">
    <property type="entry name" value="Periplasmic binding protein-like II"/>
    <property type="match status" value="1"/>
</dbReference>
<name>A0ABS5ZHF7_9GAMM</name>
<dbReference type="Proteomes" id="UP000690515">
    <property type="component" value="Unassembled WGS sequence"/>
</dbReference>
<proteinExistence type="predicted"/>
<evidence type="ECO:0000313" key="1">
    <source>
        <dbReference type="EMBL" id="MBU2713414.1"/>
    </source>
</evidence>
<reference evidence="1 2" key="1">
    <citation type="submission" date="2021-04" db="EMBL/GenBank/DDBJ databases">
        <authorList>
            <person name="Pira H."/>
            <person name="Risdian C."/>
            <person name="Wink J."/>
        </authorList>
    </citation>
    <scope>NUCLEOTIDE SEQUENCE [LARGE SCALE GENOMIC DNA]</scope>
    <source>
        <strain evidence="1 2">WH53</strain>
    </source>
</reference>
<gene>
    <name evidence="1" type="ORF">KCG35_20355</name>
</gene>
<dbReference type="RefSeq" id="WP_215821700.1">
    <property type="nucleotide sequence ID" value="NZ_JAGSOY010000078.1"/>
</dbReference>
<organism evidence="1 2">
    <name type="scientific">Zooshikella harenae</name>
    <dbReference type="NCBI Taxonomy" id="2827238"/>
    <lineage>
        <taxon>Bacteria</taxon>
        <taxon>Pseudomonadati</taxon>
        <taxon>Pseudomonadota</taxon>
        <taxon>Gammaproteobacteria</taxon>
        <taxon>Oceanospirillales</taxon>
        <taxon>Zooshikellaceae</taxon>
        <taxon>Zooshikella</taxon>
    </lineage>
</organism>
<comment type="caution">
    <text evidence="1">The sequence shown here is derived from an EMBL/GenBank/DDBJ whole genome shotgun (WGS) entry which is preliminary data.</text>
</comment>
<sequence>MNLLLPLSLVIAVFELINIPVEVQYHPWKRCEKLVENGDYFGALPYFKNKDRENRFIFSTPIVNSVNTFFYSVERFPEGFTWSSLNSFKKYTIAAVNGYWYVSQRLGGL</sequence>
<dbReference type="Gene3D" id="3.40.190.10">
    <property type="entry name" value="Periplasmic binding protein-like II"/>
    <property type="match status" value="1"/>
</dbReference>